<comment type="caution">
    <text evidence="2">The sequence shown here is derived from an EMBL/GenBank/DDBJ whole genome shotgun (WGS) entry which is preliminary data.</text>
</comment>
<evidence type="ECO:0000256" key="1">
    <source>
        <dbReference type="SAM" id="Phobius"/>
    </source>
</evidence>
<keyword evidence="1" id="KW-0812">Transmembrane</keyword>
<dbReference type="Proteomes" id="UP001162164">
    <property type="component" value="Unassembled WGS sequence"/>
</dbReference>
<proteinExistence type="predicted"/>
<feature type="transmembrane region" description="Helical" evidence="1">
    <location>
        <begin position="36"/>
        <end position="54"/>
    </location>
</feature>
<evidence type="ECO:0000313" key="2">
    <source>
        <dbReference type="EMBL" id="KAJ8976003.1"/>
    </source>
</evidence>
<reference evidence="2" key="1">
    <citation type="journal article" date="2023" name="Insect Mol. Biol.">
        <title>Genome sequencing provides insights into the evolution of gene families encoding plant cell wall-degrading enzymes in longhorned beetles.</title>
        <authorList>
            <person name="Shin N.R."/>
            <person name="Okamura Y."/>
            <person name="Kirsch R."/>
            <person name="Pauchet Y."/>
        </authorList>
    </citation>
    <scope>NUCLEOTIDE SEQUENCE</scope>
    <source>
        <strain evidence="2">MMC_N1</strain>
    </source>
</reference>
<keyword evidence="3" id="KW-1185">Reference proteome</keyword>
<gene>
    <name evidence="2" type="ORF">NQ317_005767</name>
</gene>
<organism evidence="2 3">
    <name type="scientific">Molorchus minor</name>
    <dbReference type="NCBI Taxonomy" id="1323400"/>
    <lineage>
        <taxon>Eukaryota</taxon>
        <taxon>Metazoa</taxon>
        <taxon>Ecdysozoa</taxon>
        <taxon>Arthropoda</taxon>
        <taxon>Hexapoda</taxon>
        <taxon>Insecta</taxon>
        <taxon>Pterygota</taxon>
        <taxon>Neoptera</taxon>
        <taxon>Endopterygota</taxon>
        <taxon>Coleoptera</taxon>
        <taxon>Polyphaga</taxon>
        <taxon>Cucujiformia</taxon>
        <taxon>Chrysomeloidea</taxon>
        <taxon>Cerambycidae</taxon>
        <taxon>Lamiinae</taxon>
        <taxon>Monochamini</taxon>
        <taxon>Molorchus</taxon>
    </lineage>
</organism>
<keyword evidence="1" id="KW-1133">Transmembrane helix</keyword>
<evidence type="ECO:0000313" key="3">
    <source>
        <dbReference type="Proteomes" id="UP001162164"/>
    </source>
</evidence>
<protein>
    <submittedName>
        <fullName evidence="2">Uncharacterized protein</fullName>
    </submittedName>
</protein>
<accession>A0ABQ9JDG3</accession>
<keyword evidence="1" id="KW-0472">Membrane</keyword>
<sequence length="89" mass="10579">MFKEYEETRAIWFAENTFEDNDVYFLIDFQPKMERVILGVCTIGVGSIYLHLYISLNFPVTFKAFIWALEISSAYYHKRSILKILILPF</sequence>
<name>A0ABQ9JDG3_9CUCU</name>
<dbReference type="EMBL" id="JAPWTJ010000740">
    <property type="protein sequence ID" value="KAJ8976003.1"/>
    <property type="molecule type" value="Genomic_DNA"/>
</dbReference>